<comment type="caution">
    <text evidence="1">The sequence shown here is derived from an EMBL/GenBank/DDBJ whole genome shotgun (WGS) entry which is preliminary data.</text>
</comment>
<organism evidence="1 2">
    <name type="scientific">Caldalkalibacillus uzonensis</name>
    <dbReference type="NCBI Taxonomy" id="353224"/>
    <lineage>
        <taxon>Bacteria</taxon>
        <taxon>Bacillati</taxon>
        <taxon>Bacillota</taxon>
        <taxon>Bacilli</taxon>
        <taxon>Bacillales</taxon>
        <taxon>Bacillaceae</taxon>
        <taxon>Caldalkalibacillus</taxon>
    </lineage>
</organism>
<dbReference type="InterPro" id="IPR036390">
    <property type="entry name" value="WH_DNA-bd_sf"/>
</dbReference>
<keyword evidence="2" id="KW-1185">Reference proteome</keyword>
<proteinExistence type="predicted"/>
<evidence type="ECO:0000313" key="2">
    <source>
        <dbReference type="Proteomes" id="UP001232445"/>
    </source>
</evidence>
<reference evidence="1 2" key="1">
    <citation type="submission" date="2023-07" db="EMBL/GenBank/DDBJ databases">
        <title>Genomic Encyclopedia of Type Strains, Phase IV (KMG-IV): sequencing the most valuable type-strain genomes for metagenomic binning, comparative biology and taxonomic classification.</title>
        <authorList>
            <person name="Goeker M."/>
        </authorList>
    </citation>
    <scope>NUCLEOTIDE SEQUENCE [LARGE SCALE GENOMIC DNA]</scope>
    <source>
        <strain evidence="1 2">DSM 17740</strain>
    </source>
</reference>
<protein>
    <recommendedName>
        <fullName evidence="3">DUF3987 domain-containing protein</fullName>
    </recommendedName>
</protein>
<gene>
    <name evidence="1" type="ORF">J2S00_002494</name>
</gene>
<dbReference type="EMBL" id="JAUSUQ010000009">
    <property type="protein sequence ID" value="MDQ0339701.1"/>
    <property type="molecule type" value="Genomic_DNA"/>
</dbReference>
<dbReference type="RefSeq" id="WP_307340101.1">
    <property type="nucleotide sequence ID" value="NZ_JAUSUQ010000009.1"/>
</dbReference>
<evidence type="ECO:0000313" key="1">
    <source>
        <dbReference type="EMBL" id="MDQ0339701.1"/>
    </source>
</evidence>
<dbReference type="Proteomes" id="UP001232445">
    <property type="component" value="Unassembled WGS sequence"/>
</dbReference>
<name>A0ABU0CTE7_9BACI</name>
<sequence>MSELAQIILQAKRDVSQQFKQIDDEQDGGFSLMPTFKAKIKEDAFYGLAGEVIETIDPHTEADKAAVLLNFLTAFGNVIGPHAHFMTDGARQTARLFVVLVGESAKARKSSSWKHVAHLFESIDSQWLKNVNSGLSSGEGLIYAVRDRVEKEEPEYRGQGKEKEIVGYKTVVVDEGVTDKRLLIVEDEFAHTLKVINREGNTLSPIIRKAWDDGNLVTLTKNPMRATGAHISILAFITKQELLKAIRDTELFNGFANRFLWAYVKRSKLLPEGGSLDKMDLRPLINRIAQAVDFATRTGEMERDERAREFWARIYREFADPIGTGTVAQIANRVEAQFVRLSCIYALLDMSPVVRVEHLKAALAVFEYCLESTKFIFGQPERFKDDERAKRLLIELKRNPQGMTRTEVSDLFNRNLSKQEIDNLVKKLSDAGYVTIKEIKRPTGRPVQVVKLV</sequence>
<accession>A0ABU0CTE7</accession>
<dbReference type="Pfam" id="PF13148">
    <property type="entry name" value="DUF3987"/>
    <property type="match status" value="1"/>
</dbReference>
<dbReference type="InterPro" id="IPR025048">
    <property type="entry name" value="DUF3987"/>
</dbReference>
<evidence type="ECO:0008006" key="3">
    <source>
        <dbReference type="Google" id="ProtNLM"/>
    </source>
</evidence>
<dbReference type="SUPFAM" id="SSF46785">
    <property type="entry name" value="Winged helix' DNA-binding domain"/>
    <property type="match status" value="1"/>
</dbReference>